<evidence type="ECO:0000256" key="2">
    <source>
        <dbReference type="ARBA" id="ARBA00022448"/>
    </source>
</evidence>
<evidence type="ECO:0000313" key="12">
    <source>
        <dbReference type="EMBL" id="PIA16998.1"/>
    </source>
</evidence>
<feature type="chain" id="PRO_5013908752" evidence="10">
    <location>
        <begin position="27"/>
        <end position="296"/>
    </location>
</feature>
<feature type="signal peptide" evidence="10">
    <location>
        <begin position="1"/>
        <end position="26"/>
    </location>
</feature>
<feature type="domain" description="MRH" evidence="11">
    <location>
        <begin position="31"/>
        <end position="169"/>
    </location>
</feature>
<feature type="transmembrane region" description="Helical" evidence="9">
    <location>
        <begin position="193"/>
        <end position="214"/>
    </location>
</feature>
<name>A0A2G5BDA5_COERN</name>
<keyword evidence="4 10" id="KW-0732">Signal</keyword>
<dbReference type="GO" id="GO:0007034">
    <property type="term" value="P:vacuolar transport"/>
    <property type="evidence" value="ECO:0007669"/>
    <property type="project" value="TreeGrafter"/>
</dbReference>
<keyword evidence="2" id="KW-0813">Transport</keyword>
<dbReference type="Pfam" id="PF02157">
    <property type="entry name" value="Man-6-P_recep"/>
    <property type="match status" value="1"/>
</dbReference>
<dbReference type="PANTHER" id="PTHR15071:SF0">
    <property type="entry name" value="MANNOSE 6-PHOSPHATE RECEPTOR-LIKE PROTEIN 1"/>
    <property type="match status" value="1"/>
</dbReference>
<keyword evidence="5 9" id="KW-1133">Transmembrane helix</keyword>
<evidence type="ECO:0000256" key="1">
    <source>
        <dbReference type="ARBA" id="ARBA00004308"/>
    </source>
</evidence>
<reference evidence="12 13" key="1">
    <citation type="journal article" date="2015" name="Genome Biol. Evol.">
        <title>Phylogenomic analyses indicate that early fungi evolved digesting cell walls of algal ancestors of land plants.</title>
        <authorList>
            <person name="Chang Y."/>
            <person name="Wang S."/>
            <person name="Sekimoto S."/>
            <person name="Aerts A.L."/>
            <person name="Choi C."/>
            <person name="Clum A."/>
            <person name="LaButti K.M."/>
            <person name="Lindquist E.A."/>
            <person name="Yee Ngan C."/>
            <person name="Ohm R.A."/>
            <person name="Salamov A.A."/>
            <person name="Grigoriev I.V."/>
            <person name="Spatafora J.W."/>
            <person name="Berbee M.L."/>
        </authorList>
    </citation>
    <scope>NUCLEOTIDE SEQUENCE [LARGE SCALE GENOMIC DNA]</scope>
    <source>
        <strain evidence="12 13">NRRL 1564</strain>
    </source>
</reference>
<dbReference type="Gene3D" id="2.70.130.10">
    <property type="entry name" value="Mannose-6-phosphate receptor binding domain"/>
    <property type="match status" value="1"/>
</dbReference>
<protein>
    <submittedName>
        <fullName evidence="12">Mannose 6-phosphate receptor domain-containing protein</fullName>
    </submittedName>
</protein>
<keyword evidence="6 9" id="KW-0472">Membrane</keyword>
<dbReference type="SUPFAM" id="SSF50911">
    <property type="entry name" value="Mannose 6-phosphate receptor domain"/>
    <property type="match status" value="1"/>
</dbReference>
<evidence type="ECO:0000259" key="11">
    <source>
        <dbReference type="PROSITE" id="PS51914"/>
    </source>
</evidence>
<dbReference type="GO" id="GO:0000139">
    <property type="term" value="C:Golgi membrane"/>
    <property type="evidence" value="ECO:0007669"/>
    <property type="project" value="UniProtKB-SubCell"/>
</dbReference>
<sequence>MNGEASRKLRMLLFVFLSYLVSVALAAASDTDCIVRDSSGTIQYDLRPLGYHGRHYIVDGHDSGYTFEMNICSNLAEPSAKSTTLLWKHAGQNGTLGIMDNRLQQRGDKLALESISGDVCSETSHIKRLMLVSFICEPNMEDNGQPVFVSEWAGCVFMFEWKTPAACRRHISTGKSLIPANERNTASEVSRGAVIFVAVFVVGSIYLLGGFLYNRVLNMSSGLRGMEQFPNYRLWHSIYLGCKRVITRAGTGILYITDTIHGRRGAIRIDDAEHNIRGELFGTDDDDQDMLPISQR</sequence>
<keyword evidence="8" id="KW-0325">Glycoprotein</keyword>
<evidence type="ECO:0000256" key="10">
    <source>
        <dbReference type="SAM" id="SignalP"/>
    </source>
</evidence>
<dbReference type="GO" id="GO:0010008">
    <property type="term" value="C:endosome membrane"/>
    <property type="evidence" value="ECO:0007669"/>
    <property type="project" value="UniProtKB-SubCell"/>
</dbReference>
<proteinExistence type="predicted"/>
<organism evidence="12 13">
    <name type="scientific">Coemansia reversa (strain ATCC 12441 / NRRL 1564)</name>
    <dbReference type="NCBI Taxonomy" id="763665"/>
    <lineage>
        <taxon>Eukaryota</taxon>
        <taxon>Fungi</taxon>
        <taxon>Fungi incertae sedis</taxon>
        <taxon>Zoopagomycota</taxon>
        <taxon>Kickxellomycotina</taxon>
        <taxon>Kickxellomycetes</taxon>
        <taxon>Kickxellales</taxon>
        <taxon>Kickxellaceae</taxon>
        <taxon>Coemansia</taxon>
    </lineage>
</organism>
<evidence type="ECO:0000256" key="9">
    <source>
        <dbReference type="SAM" id="Phobius"/>
    </source>
</evidence>
<keyword evidence="13" id="KW-1185">Reference proteome</keyword>
<dbReference type="InterPro" id="IPR028927">
    <property type="entry name" value="Man-6-P_rcpt"/>
</dbReference>
<dbReference type="InterPro" id="IPR009011">
    <property type="entry name" value="Man6P_isomerase_rcpt-bd_dom_sf"/>
</dbReference>
<evidence type="ECO:0000256" key="5">
    <source>
        <dbReference type="ARBA" id="ARBA00022989"/>
    </source>
</evidence>
<dbReference type="PROSITE" id="PS51914">
    <property type="entry name" value="MRH"/>
    <property type="match status" value="1"/>
</dbReference>
<keyword evidence="3 9" id="KW-0812">Transmembrane</keyword>
<evidence type="ECO:0000256" key="4">
    <source>
        <dbReference type="ARBA" id="ARBA00022729"/>
    </source>
</evidence>
<evidence type="ECO:0000256" key="3">
    <source>
        <dbReference type="ARBA" id="ARBA00022692"/>
    </source>
</evidence>
<dbReference type="PANTHER" id="PTHR15071">
    <property type="entry name" value="MANNOSE-6-PHOSPHATE RECEPTOR FAMILY MEMBER"/>
    <property type="match status" value="1"/>
</dbReference>
<evidence type="ECO:0000256" key="6">
    <source>
        <dbReference type="ARBA" id="ARBA00023136"/>
    </source>
</evidence>
<dbReference type="EMBL" id="KZ303496">
    <property type="protein sequence ID" value="PIA16998.1"/>
    <property type="molecule type" value="Genomic_DNA"/>
</dbReference>
<dbReference type="AlphaFoldDB" id="A0A2G5BDA5"/>
<dbReference type="InterPro" id="IPR044865">
    <property type="entry name" value="MRH_dom"/>
</dbReference>
<accession>A0A2G5BDA5</accession>
<comment type="subcellular location">
    <subcellularLocation>
        <location evidence="1">Endomembrane system</location>
    </subcellularLocation>
</comment>
<keyword evidence="12" id="KW-0675">Receptor</keyword>
<dbReference type="GO" id="GO:0005770">
    <property type="term" value="C:late endosome"/>
    <property type="evidence" value="ECO:0007669"/>
    <property type="project" value="TreeGrafter"/>
</dbReference>
<dbReference type="STRING" id="763665.A0A2G5BDA5"/>
<gene>
    <name evidence="12" type="ORF">COEREDRAFT_80728</name>
</gene>
<dbReference type="Proteomes" id="UP000242474">
    <property type="component" value="Unassembled WGS sequence"/>
</dbReference>
<evidence type="ECO:0000256" key="8">
    <source>
        <dbReference type="ARBA" id="ARBA00023180"/>
    </source>
</evidence>
<evidence type="ECO:0000256" key="7">
    <source>
        <dbReference type="ARBA" id="ARBA00023157"/>
    </source>
</evidence>
<dbReference type="OrthoDB" id="4504960at2759"/>
<keyword evidence="7" id="KW-1015">Disulfide bond</keyword>
<evidence type="ECO:0000313" key="13">
    <source>
        <dbReference type="Proteomes" id="UP000242474"/>
    </source>
</evidence>